<dbReference type="AlphaFoldDB" id="A0A8K0SMN4"/>
<protein>
    <submittedName>
        <fullName evidence="3">Uncharacterized protein</fullName>
    </submittedName>
</protein>
<feature type="compositionally biased region" description="Basic and acidic residues" evidence="1">
    <location>
        <begin position="270"/>
        <end position="293"/>
    </location>
</feature>
<feature type="region of interest" description="Disordered" evidence="1">
    <location>
        <begin position="252"/>
        <end position="309"/>
    </location>
</feature>
<sequence>MEDTKARFQELGNVPTAFFDDVYYFKLLPPLRNIFTSLGRRSLASRLSMAEVFQAPLGPNGWHKDIYRWLAISMSYLQLRLVETTMGPSFSNDNSIFEQFVIRPPENETQQFCHSQKIRSTNYTSFSMFWLIFTFVVGMLVIVAANTVESVLHFIQRTFFPRSSRYHRLEWRAGQALHLQRLAHNELEPQEWKQGFLDVPVTAKITSLAVLDADVHVGLPCIMRANETILSDESETKDSKHMSSHLEVFQVNDHSQEFTTDARPSYTKDGVAERMRVAEEPKEGNDAVSRENEVQDQDDDLMETGSVHR</sequence>
<keyword evidence="2" id="KW-1133">Transmembrane helix</keyword>
<gene>
    <name evidence="3" type="ORF">B0I35DRAFT_440513</name>
</gene>
<keyword evidence="4" id="KW-1185">Reference proteome</keyword>
<evidence type="ECO:0000256" key="2">
    <source>
        <dbReference type="SAM" id="Phobius"/>
    </source>
</evidence>
<evidence type="ECO:0000313" key="4">
    <source>
        <dbReference type="Proteomes" id="UP000813444"/>
    </source>
</evidence>
<proteinExistence type="predicted"/>
<accession>A0A8K0SMN4</accession>
<evidence type="ECO:0000313" key="3">
    <source>
        <dbReference type="EMBL" id="KAH7309723.1"/>
    </source>
</evidence>
<dbReference type="EMBL" id="JAGPNK010000013">
    <property type="protein sequence ID" value="KAH7309723.1"/>
    <property type="molecule type" value="Genomic_DNA"/>
</dbReference>
<reference evidence="3" key="1">
    <citation type="journal article" date="2021" name="Nat. Commun.">
        <title>Genetic determinants of endophytism in the Arabidopsis root mycobiome.</title>
        <authorList>
            <person name="Mesny F."/>
            <person name="Miyauchi S."/>
            <person name="Thiergart T."/>
            <person name="Pickel B."/>
            <person name="Atanasova L."/>
            <person name="Karlsson M."/>
            <person name="Huettel B."/>
            <person name="Barry K.W."/>
            <person name="Haridas S."/>
            <person name="Chen C."/>
            <person name="Bauer D."/>
            <person name="Andreopoulos W."/>
            <person name="Pangilinan J."/>
            <person name="LaButti K."/>
            <person name="Riley R."/>
            <person name="Lipzen A."/>
            <person name="Clum A."/>
            <person name="Drula E."/>
            <person name="Henrissat B."/>
            <person name="Kohler A."/>
            <person name="Grigoriev I.V."/>
            <person name="Martin F.M."/>
            <person name="Hacquard S."/>
        </authorList>
    </citation>
    <scope>NUCLEOTIDE SEQUENCE</scope>
    <source>
        <strain evidence="3">MPI-CAGE-CH-0235</strain>
    </source>
</reference>
<feature type="transmembrane region" description="Helical" evidence="2">
    <location>
        <begin position="128"/>
        <end position="155"/>
    </location>
</feature>
<keyword evidence="2" id="KW-0812">Transmembrane</keyword>
<dbReference type="OrthoDB" id="5233491at2759"/>
<name>A0A8K0SMN4_9HYPO</name>
<organism evidence="3 4">
    <name type="scientific">Stachybotrys elegans</name>
    <dbReference type="NCBI Taxonomy" id="80388"/>
    <lineage>
        <taxon>Eukaryota</taxon>
        <taxon>Fungi</taxon>
        <taxon>Dikarya</taxon>
        <taxon>Ascomycota</taxon>
        <taxon>Pezizomycotina</taxon>
        <taxon>Sordariomycetes</taxon>
        <taxon>Hypocreomycetidae</taxon>
        <taxon>Hypocreales</taxon>
        <taxon>Stachybotryaceae</taxon>
        <taxon>Stachybotrys</taxon>
    </lineage>
</organism>
<dbReference type="Proteomes" id="UP000813444">
    <property type="component" value="Unassembled WGS sequence"/>
</dbReference>
<evidence type="ECO:0000256" key="1">
    <source>
        <dbReference type="SAM" id="MobiDB-lite"/>
    </source>
</evidence>
<comment type="caution">
    <text evidence="3">The sequence shown here is derived from an EMBL/GenBank/DDBJ whole genome shotgun (WGS) entry which is preliminary data.</text>
</comment>
<keyword evidence="2" id="KW-0472">Membrane</keyword>